<organism evidence="1 2">
    <name type="scientific">Hymenoscyphus albidus</name>
    <dbReference type="NCBI Taxonomy" id="595503"/>
    <lineage>
        <taxon>Eukaryota</taxon>
        <taxon>Fungi</taxon>
        <taxon>Dikarya</taxon>
        <taxon>Ascomycota</taxon>
        <taxon>Pezizomycotina</taxon>
        <taxon>Leotiomycetes</taxon>
        <taxon>Helotiales</taxon>
        <taxon>Helotiaceae</taxon>
        <taxon>Hymenoscyphus</taxon>
    </lineage>
</organism>
<accession>A0A9N9L9S8</accession>
<protein>
    <submittedName>
        <fullName evidence="1">Uncharacterized protein</fullName>
    </submittedName>
</protein>
<reference evidence="1" key="1">
    <citation type="submission" date="2021-07" db="EMBL/GenBank/DDBJ databases">
        <authorList>
            <person name="Durling M."/>
        </authorList>
    </citation>
    <scope>NUCLEOTIDE SEQUENCE</scope>
</reference>
<gene>
    <name evidence="1" type="ORF">HYALB_00010568</name>
</gene>
<comment type="caution">
    <text evidence="1">The sequence shown here is derived from an EMBL/GenBank/DDBJ whole genome shotgun (WGS) entry which is preliminary data.</text>
</comment>
<dbReference type="Proteomes" id="UP000701801">
    <property type="component" value="Unassembled WGS sequence"/>
</dbReference>
<keyword evidence="2" id="KW-1185">Reference proteome</keyword>
<proteinExistence type="predicted"/>
<evidence type="ECO:0000313" key="2">
    <source>
        <dbReference type="Proteomes" id="UP000701801"/>
    </source>
</evidence>
<dbReference type="EMBL" id="CAJVRM010000014">
    <property type="protein sequence ID" value="CAG8971195.1"/>
    <property type="molecule type" value="Genomic_DNA"/>
</dbReference>
<dbReference type="AlphaFoldDB" id="A0A9N9L9S8"/>
<name>A0A9N9L9S8_9HELO</name>
<evidence type="ECO:0000313" key="1">
    <source>
        <dbReference type="EMBL" id="CAG8971195.1"/>
    </source>
</evidence>
<sequence>MEEIAGGAEGWWKFRLPSNDHDLTEEDDALREAERDGDGRQADKIQIMRRAKILRARDADRNRAKRDAEIKRLRRRAKLDRAK</sequence>